<feature type="domain" description="Bacterial Ig" evidence="3">
    <location>
        <begin position="1059"/>
        <end position="1135"/>
    </location>
</feature>
<feature type="region of interest" description="Disordered" evidence="1">
    <location>
        <begin position="34"/>
        <end position="99"/>
    </location>
</feature>
<feature type="domain" description="Bacterial Ig" evidence="3">
    <location>
        <begin position="794"/>
        <end position="873"/>
    </location>
</feature>
<dbReference type="InterPro" id="IPR046746">
    <property type="entry name" value="Big_15"/>
</dbReference>
<proteinExistence type="predicted"/>
<evidence type="ECO:0000256" key="1">
    <source>
        <dbReference type="SAM" id="MobiDB-lite"/>
    </source>
</evidence>
<feature type="compositionally biased region" description="Polar residues" evidence="1">
    <location>
        <begin position="46"/>
        <end position="67"/>
    </location>
</feature>
<keyword evidence="5" id="KW-1185">Reference proteome</keyword>
<dbReference type="AlphaFoldDB" id="A0A1E5KT26"/>
<reference evidence="4 5" key="1">
    <citation type="submission" date="2016-09" db="EMBL/GenBank/DDBJ databases">
        <authorList>
            <person name="Capua I."/>
            <person name="De Benedictis P."/>
            <person name="Joannis T."/>
            <person name="Lombin L.H."/>
            <person name="Cattoli G."/>
        </authorList>
    </citation>
    <scope>NUCLEOTIDE SEQUENCE [LARGE SCALE GENOMIC DNA]</scope>
    <source>
        <strain evidence="4 5">LMG 25899</strain>
    </source>
</reference>
<accession>A0A1E5KT26</accession>
<gene>
    <name evidence="4" type="ORF">BCR26_07255</name>
</gene>
<feature type="chain" id="PRO_5009180446" description="Bacterial Ig domain-containing protein" evidence="2">
    <location>
        <begin position="33"/>
        <end position="1232"/>
    </location>
</feature>
<dbReference type="Proteomes" id="UP000095256">
    <property type="component" value="Unassembled WGS sequence"/>
</dbReference>
<dbReference type="Pfam" id="PF20622">
    <property type="entry name" value="Big_15"/>
    <property type="match status" value="10"/>
</dbReference>
<feature type="domain" description="Bacterial Ig" evidence="3">
    <location>
        <begin position="623"/>
        <end position="704"/>
    </location>
</feature>
<evidence type="ECO:0000313" key="4">
    <source>
        <dbReference type="EMBL" id="OEH80789.1"/>
    </source>
</evidence>
<feature type="domain" description="Bacterial Ig" evidence="3">
    <location>
        <begin position="709"/>
        <end position="790"/>
    </location>
</feature>
<feature type="compositionally biased region" description="Low complexity" evidence="1">
    <location>
        <begin position="68"/>
        <end position="78"/>
    </location>
</feature>
<organism evidence="4 5">
    <name type="scientific">Enterococcus rivorum</name>
    <dbReference type="NCBI Taxonomy" id="762845"/>
    <lineage>
        <taxon>Bacteria</taxon>
        <taxon>Bacillati</taxon>
        <taxon>Bacillota</taxon>
        <taxon>Bacilli</taxon>
        <taxon>Lactobacillales</taxon>
        <taxon>Enterococcaceae</taxon>
        <taxon>Enterococcus</taxon>
    </lineage>
</organism>
<feature type="domain" description="Bacterial Ig" evidence="3">
    <location>
        <begin position="884"/>
        <end position="961"/>
    </location>
</feature>
<keyword evidence="2" id="KW-0732">Signal</keyword>
<feature type="domain" description="Bacterial Ig" evidence="3">
    <location>
        <begin position="191"/>
        <end position="269"/>
    </location>
</feature>
<comment type="caution">
    <text evidence="4">The sequence shown here is derived from an EMBL/GenBank/DDBJ whole genome shotgun (WGS) entry which is preliminary data.</text>
</comment>
<protein>
    <recommendedName>
        <fullName evidence="3">Bacterial Ig domain-containing protein</fullName>
    </recommendedName>
</protein>
<feature type="domain" description="Bacterial Ig" evidence="3">
    <location>
        <begin position="368"/>
        <end position="447"/>
    </location>
</feature>
<evidence type="ECO:0000313" key="5">
    <source>
        <dbReference type="Proteomes" id="UP000095256"/>
    </source>
</evidence>
<name>A0A1E5KT26_9ENTE</name>
<dbReference type="RefSeq" id="WP_069700307.1">
    <property type="nucleotide sequence ID" value="NZ_JAGGMA010000001.1"/>
</dbReference>
<feature type="domain" description="Bacterial Ig" evidence="3">
    <location>
        <begin position="541"/>
        <end position="618"/>
    </location>
</feature>
<dbReference type="STRING" id="762845.BCR26_07255"/>
<sequence>MKNKKIFQKSLILSSTVLLMSSTLSVPVQVLATESTQASEEKATTDSEGNSENTADLSGDQTLNTTPATTENSTQESESTAEEAQSEPVNSESRVADSVNPYRLGDTTIKGTTDYSVTKYVRYRLYASASSSTVLSTVTAAVNTDGTFSIPINPALVTSTSMVLYVDGSGTNTFVFETLNNAVQILAATAGTVVTSTYNIGNANVTGAVTGDVTQVALKVNGTLQPKVAVSGTNFSISVSSLNITTKDTVSVVGYDSTGKQLDEKSVVLYQGETINPYRLGDTVITGKINSNTTTKFVRSRYYATGTGASTNSASVAVNADGTFSIPISSTLITALTPGVLYVDGSTTNTFVTQTFNDKVTLLAATAGTITPDAYTFGTPNITGKFTGDVAQVALSVDGVTQPKVSVTGGTFTLPVGGLITSSNANVSVIAYDSTGKQLATASIAIKENATADPYYLGDAVLTGHVGTTGAKVVSVYVNGSGVAQDVPVNADGSFSVNVAGKITKLTDTVQVSGQLLVSGTTAFTNLRVPVLAVPASFTKVDDYDLAKATTVTGTWVGSNVAKSGVIVNGTLLGTNPTSGGNFSYYTKGKISKPTDEVYAVLYDASGTELARKQVNITDSNTGTVLPSSYTLGGASITGTYTGAVAQVALKVNGVEGQKSNVSSSDQTFNVLVNNAITNISDQASIVAYDEAGKKLDEQQVTIVEPLVGTLTVNEYTIGNPDITGTATGDITKVAVSINGKLQSKISVNATDNTFKCSVAGLITDPTDIVKVIGYDSNDQQVSEINVTVNEQSTLDVASYQIGAQYVTGFVTGNIATVGLEVNGVEKETVGIDKTRTFNLTGKGVINSKTDTVSVVGYDSEGNKLVEESVTLTDPIVTASFTQVDDYDLSKATTVTGTWTGSNVVKSGLIVNDTLVGTNATSGGKFSYYAKGKITKITDVVYAVLYDANGTEVARQQVNVTDSSTGTVLPSSYTLGGASITGTYTGAVTQVALKVNGVEGQKSNVNSSGQTFNVLVNNAITSVSDQASVVAYDVAGKKLDEQQVTIVNSAEQGPFTSLDDYDVAKSTAVTGKWTGANVAKSGLIVNGTLLGTNTTAGGNFSYYAKGKITKTTDVVYAVLYDANGAELQRKQVKVINSAAPVETASFTTVDDYNILKSTTVTGKWTGANVAKSGLIVNGTLLGTVPASGGNFSYYAKGKITKTTDVVYAVLYDANGAELARQQVNVISSAKSF</sequence>
<feature type="signal peptide" evidence="2">
    <location>
        <begin position="1"/>
        <end position="32"/>
    </location>
</feature>
<dbReference type="OrthoDB" id="2191864at2"/>
<dbReference type="EMBL" id="MIEK01000081">
    <property type="protein sequence ID" value="OEH80789.1"/>
    <property type="molecule type" value="Genomic_DNA"/>
</dbReference>
<feature type="domain" description="Bacterial Ig" evidence="3">
    <location>
        <begin position="1148"/>
        <end position="1226"/>
    </location>
</feature>
<evidence type="ECO:0000256" key="2">
    <source>
        <dbReference type="SAM" id="SignalP"/>
    </source>
</evidence>
<evidence type="ECO:0000259" key="3">
    <source>
        <dbReference type="Pfam" id="PF20622"/>
    </source>
</evidence>
<feature type="domain" description="Bacterial Ig" evidence="3">
    <location>
        <begin position="966"/>
        <end position="1048"/>
    </location>
</feature>